<dbReference type="EMBL" id="FQ790345">
    <property type="protein sequence ID" value="CCD53063.1"/>
    <property type="molecule type" value="Genomic_DNA"/>
</dbReference>
<dbReference type="Proteomes" id="UP000008177">
    <property type="component" value="Unplaced contigs"/>
</dbReference>
<evidence type="ECO:0000313" key="1">
    <source>
        <dbReference type="EMBL" id="CCD53063.1"/>
    </source>
</evidence>
<name>G2YN65_BOTF4</name>
<dbReference type="InParanoid" id="G2YN65"/>
<reference evidence="2" key="1">
    <citation type="journal article" date="2011" name="PLoS Genet.">
        <title>Genomic analysis of the necrotrophic fungal pathogens Sclerotinia sclerotiorum and Botrytis cinerea.</title>
        <authorList>
            <person name="Amselem J."/>
            <person name="Cuomo C.A."/>
            <person name="van Kan J.A."/>
            <person name="Viaud M."/>
            <person name="Benito E.P."/>
            <person name="Couloux A."/>
            <person name="Coutinho P.M."/>
            <person name="de Vries R.P."/>
            <person name="Dyer P.S."/>
            <person name="Fillinger S."/>
            <person name="Fournier E."/>
            <person name="Gout L."/>
            <person name="Hahn M."/>
            <person name="Kohn L."/>
            <person name="Lapalu N."/>
            <person name="Plummer K.M."/>
            <person name="Pradier J.M."/>
            <person name="Quevillon E."/>
            <person name="Sharon A."/>
            <person name="Simon A."/>
            <person name="ten Have A."/>
            <person name="Tudzynski B."/>
            <person name="Tudzynski P."/>
            <person name="Wincker P."/>
            <person name="Andrew M."/>
            <person name="Anthouard V."/>
            <person name="Beever R.E."/>
            <person name="Beffa R."/>
            <person name="Benoit I."/>
            <person name="Bouzid O."/>
            <person name="Brault B."/>
            <person name="Chen Z."/>
            <person name="Choquer M."/>
            <person name="Collemare J."/>
            <person name="Cotton P."/>
            <person name="Danchin E.G."/>
            <person name="Da Silva C."/>
            <person name="Gautier A."/>
            <person name="Giraud C."/>
            <person name="Giraud T."/>
            <person name="Gonzalez C."/>
            <person name="Grossetete S."/>
            <person name="Guldener U."/>
            <person name="Henrissat B."/>
            <person name="Howlett B.J."/>
            <person name="Kodira C."/>
            <person name="Kretschmer M."/>
            <person name="Lappartient A."/>
            <person name="Leroch M."/>
            <person name="Levis C."/>
            <person name="Mauceli E."/>
            <person name="Neuveglise C."/>
            <person name="Oeser B."/>
            <person name="Pearson M."/>
            <person name="Poulain J."/>
            <person name="Poussereau N."/>
            <person name="Quesneville H."/>
            <person name="Rascle C."/>
            <person name="Schumacher J."/>
            <person name="Segurens B."/>
            <person name="Sexton A."/>
            <person name="Silva E."/>
            <person name="Sirven C."/>
            <person name="Soanes D.M."/>
            <person name="Talbot N.J."/>
            <person name="Templeton M."/>
            <person name="Yandava C."/>
            <person name="Yarden O."/>
            <person name="Zeng Q."/>
            <person name="Rollins J.A."/>
            <person name="Lebrun M.H."/>
            <person name="Dickman M."/>
        </authorList>
    </citation>
    <scope>NUCLEOTIDE SEQUENCE [LARGE SCALE GENOMIC DNA]</scope>
    <source>
        <strain evidence="2">T4</strain>
    </source>
</reference>
<sequence length="106" mass="12246">MSRELMSQVRLISQTSTFLVNFLKKSFQTPDEVQNVARYHECGKTQIYENVREAACINASMNPNPASRTFRQLRMELCRALSSKFLTEVVILEYQSFTSQIIEESS</sequence>
<dbReference type="AlphaFoldDB" id="G2YN65"/>
<accession>G2YN65</accession>
<proteinExistence type="predicted"/>
<gene>
    <name evidence="1" type="ORF">BofuT4_P139870.1</name>
</gene>
<organism evidence="1 2">
    <name type="scientific">Botryotinia fuckeliana (strain T4)</name>
    <name type="common">Noble rot fungus</name>
    <name type="synonym">Botrytis cinerea</name>
    <dbReference type="NCBI Taxonomy" id="999810"/>
    <lineage>
        <taxon>Eukaryota</taxon>
        <taxon>Fungi</taxon>
        <taxon>Dikarya</taxon>
        <taxon>Ascomycota</taxon>
        <taxon>Pezizomycotina</taxon>
        <taxon>Leotiomycetes</taxon>
        <taxon>Helotiales</taxon>
        <taxon>Sclerotiniaceae</taxon>
        <taxon>Botrytis</taxon>
    </lineage>
</organism>
<protein>
    <submittedName>
        <fullName evidence="1">Uncharacterized protein</fullName>
    </submittedName>
</protein>
<dbReference type="HOGENOM" id="CLU_2222849_0_0_1"/>
<evidence type="ECO:0000313" key="2">
    <source>
        <dbReference type="Proteomes" id="UP000008177"/>
    </source>
</evidence>